<dbReference type="GO" id="GO:0016773">
    <property type="term" value="F:phosphotransferase activity, alcohol group as acceptor"/>
    <property type="evidence" value="ECO:0007669"/>
    <property type="project" value="InterPro"/>
</dbReference>
<dbReference type="GO" id="GO:0019748">
    <property type="term" value="P:secondary metabolic process"/>
    <property type="evidence" value="ECO:0007669"/>
    <property type="project" value="InterPro"/>
</dbReference>
<evidence type="ECO:0000313" key="1">
    <source>
        <dbReference type="EMBL" id="ANH40219.1"/>
    </source>
</evidence>
<organism evidence="1 2">
    <name type="scientific">Nocardioides dokdonensis FR1436</name>
    <dbReference type="NCBI Taxonomy" id="1300347"/>
    <lineage>
        <taxon>Bacteria</taxon>
        <taxon>Bacillati</taxon>
        <taxon>Actinomycetota</taxon>
        <taxon>Actinomycetes</taxon>
        <taxon>Propionibacteriales</taxon>
        <taxon>Nocardioidaceae</taxon>
        <taxon>Nocardioides</taxon>
    </lineage>
</organism>
<proteinExistence type="predicted"/>
<evidence type="ECO:0000313" key="2">
    <source>
        <dbReference type="Proteomes" id="UP000077868"/>
    </source>
</evidence>
<keyword evidence="1" id="KW-0808">Transferase</keyword>
<dbReference type="GO" id="GO:0016301">
    <property type="term" value="F:kinase activity"/>
    <property type="evidence" value="ECO:0007669"/>
    <property type="project" value="UniProtKB-KW"/>
</dbReference>
<gene>
    <name evidence="1" type="ORF">I601_3820</name>
</gene>
<dbReference type="STRING" id="1300347.I601_3820"/>
<dbReference type="Gene3D" id="3.90.1200.10">
    <property type="match status" value="1"/>
</dbReference>
<keyword evidence="1" id="KW-0418">Kinase</keyword>
<accession>A0A1A9GPJ7</accession>
<dbReference type="KEGG" id="ndk:I601_3820"/>
<dbReference type="RefSeq" id="WP_068113233.1">
    <property type="nucleotide sequence ID" value="NZ_CP015079.1"/>
</dbReference>
<dbReference type="InterPro" id="IPR006748">
    <property type="entry name" value="NH2Glyco/OHUrea_AB-resist_kin"/>
</dbReference>
<name>A0A1A9GPJ7_9ACTN</name>
<dbReference type="SUPFAM" id="SSF56112">
    <property type="entry name" value="Protein kinase-like (PK-like)"/>
    <property type="match status" value="1"/>
</dbReference>
<dbReference type="AlphaFoldDB" id="A0A1A9GPJ7"/>
<keyword evidence="2" id="KW-1185">Reference proteome</keyword>
<sequence>MRLRLPAEVLAFADRGPAWAAYVAALPGTLADLLAEWALTATGEMWWGHASVVLPVLDDAGVEVVLKVAFPDLETQHEALALQHWGGRGAVRLLRADPRRRAVLLERLARTDLTDLWDVHACEAAAGLYARLHVPAPPQLLRLTDHVGRYADPLRALPPQAPLPRRMVEQCLSLLRDLGTDERSTGVLVHGDLHYENVLADPRHEGEWLAIDPHAMSGDPHWEPAPLLWNRWEELHGDVRGGVRRRFHAVLDTAGLDEDRAVAWTVVRQVLNVLWLVQDAVAAGRSLDVEQRTMVTRMLSVAKAVQE</sequence>
<protein>
    <submittedName>
        <fullName evidence="1">Aminoglycoside/hydroxyurea antibiotic resistance kinase</fullName>
    </submittedName>
</protein>
<dbReference type="InterPro" id="IPR011009">
    <property type="entry name" value="Kinase-like_dom_sf"/>
</dbReference>
<dbReference type="Proteomes" id="UP000077868">
    <property type="component" value="Chromosome"/>
</dbReference>
<dbReference type="PATRIC" id="fig|1300347.3.peg.3826"/>
<reference evidence="1 2" key="1">
    <citation type="submission" date="2016-03" db="EMBL/GenBank/DDBJ databases">
        <title>Complete genome sequence of a soil Actinobacterium, Nocardioides dokdonensis FR1436.</title>
        <authorList>
            <person name="Kwon S.-K."/>
            <person name="Kim K."/>
            <person name="Kim J.F."/>
        </authorList>
    </citation>
    <scope>NUCLEOTIDE SEQUENCE [LARGE SCALE GENOMIC DNA]</scope>
    <source>
        <strain evidence="1 2">FR1436</strain>
    </source>
</reference>
<dbReference type="EMBL" id="CP015079">
    <property type="protein sequence ID" value="ANH40219.1"/>
    <property type="molecule type" value="Genomic_DNA"/>
</dbReference>
<dbReference type="Pfam" id="PF04655">
    <property type="entry name" value="APH_6_hur"/>
    <property type="match status" value="1"/>
</dbReference>